<sequence>MDAMHCNSGGGSEDPCSDASNMVHQRVLHSFDVPNGHHLHPTGEQNEHKDWILLRPSCFHELGLGDLHDDLCRDPGQHCDPNGQTIHRKCGRAHAAKRMGVGRFLAVPALAAAALVEMWRLRSIGAGHNLSIAWQLPQFMLIACSDVFCGIAQLEFFYSEAPMSMRSLCSAFSFLAMSLGYYLNSMTISAIAALSKSGGGQGWLPADLNDGHLDYYFWLWAGIGAVNFVVYTAFAKNYTVKKVEHR</sequence>
<dbReference type="STRING" id="4565.A0A3B5YXB3"/>
<dbReference type="GO" id="GO:0016020">
    <property type="term" value="C:membrane"/>
    <property type="evidence" value="ECO:0000318"/>
    <property type="project" value="GO_Central"/>
</dbReference>
<evidence type="ECO:0000256" key="4">
    <source>
        <dbReference type="ARBA" id="ARBA00022989"/>
    </source>
</evidence>
<dbReference type="OMA" id="GECHEHE"/>
<dbReference type="Gramene" id="TraesCS1B03G0619300.1">
    <property type="protein sequence ID" value="TraesCS1B03G0619300.1.CDS1"/>
    <property type="gene ID" value="TraesCS1B03G0619300"/>
</dbReference>
<dbReference type="SMR" id="A0A3B5YXB3"/>
<evidence type="ECO:0000256" key="5">
    <source>
        <dbReference type="ARBA" id="ARBA00023136"/>
    </source>
</evidence>
<comment type="subcellular location">
    <subcellularLocation>
        <location evidence="1">Membrane</location>
        <topology evidence="1">Multi-pass membrane protein</topology>
    </subcellularLocation>
</comment>
<dbReference type="PANTHER" id="PTHR11654">
    <property type="entry name" value="OLIGOPEPTIDE TRANSPORTER-RELATED"/>
    <property type="match status" value="1"/>
</dbReference>
<reference evidence="7" key="1">
    <citation type="submission" date="2018-08" db="EMBL/GenBank/DDBJ databases">
        <authorList>
            <person name="Rossello M."/>
        </authorList>
    </citation>
    <scope>NUCLEOTIDE SEQUENCE [LARGE SCALE GENOMIC DNA]</scope>
    <source>
        <strain evidence="7">cv. Chinese Spring</strain>
    </source>
</reference>
<evidence type="ECO:0000256" key="3">
    <source>
        <dbReference type="ARBA" id="ARBA00022692"/>
    </source>
</evidence>
<keyword evidence="8" id="KW-1185">Reference proteome</keyword>
<dbReference type="Proteomes" id="UP000019116">
    <property type="component" value="Chromosome 1B"/>
</dbReference>
<dbReference type="GO" id="GO:0055085">
    <property type="term" value="P:transmembrane transport"/>
    <property type="evidence" value="ECO:0000318"/>
    <property type="project" value="GO_Central"/>
</dbReference>
<evidence type="ECO:0000313" key="7">
    <source>
        <dbReference type="EnsemblPlants" id="TraesCS1B02G212300.1.cds1"/>
    </source>
</evidence>
<feature type="transmembrane region" description="Helical" evidence="6">
    <location>
        <begin position="170"/>
        <end position="195"/>
    </location>
</feature>
<evidence type="ECO:0000256" key="1">
    <source>
        <dbReference type="ARBA" id="ARBA00004141"/>
    </source>
</evidence>
<accession>A0A3B5YXB3</accession>
<dbReference type="InterPro" id="IPR000109">
    <property type="entry name" value="POT_fam"/>
</dbReference>
<dbReference type="AlphaFoldDB" id="A0A3B5YXB3"/>
<reference evidence="7" key="2">
    <citation type="submission" date="2018-10" db="UniProtKB">
        <authorList>
            <consortium name="EnsemblPlants"/>
        </authorList>
    </citation>
    <scope>IDENTIFICATION</scope>
</reference>
<feature type="transmembrane region" description="Helical" evidence="6">
    <location>
        <begin position="101"/>
        <end position="119"/>
    </location>
</feature>
<dbReference type="Gramene" id="TraesCS1B02G212300.1">
    <property type="protein sequence ID" value="TraesCS1B02G212300.1.cds1"/>
    <property type="gene ID" value="TraesCS1B02G212300"/>
</dbReference>
<dbReference type="Gene3D" id="1.20.1250.20">
    <property type="entry name" value="MFS general substrate transporter like domains"/>
    <property type="match status" value="1"/>
</dbReference>
<protein>
    <submittedName>
        <fullName evidence="7">Uncharacterized protein</fullName>
    </submittedName>
</protein>
<dbReference type="GO" id="GO:0022857">
    <property type="term" value="F:transmembrane transporter activity"/>
    <property type="evidence" value="ECO:0000318"/>
    <property type="project" value="GO_Central"/>
</dbReference>
<keyword evidence="5 6" id="KW-0472">Membrane</keyword>
<dbReference type="Pfam" id="PF00854">
    <property type="entry name" value="PTR2"/>
    <property type="match status" value="1"/>
</dbReference>
<feature type="transmembrane region" description="Helical" evidence="6">
    <location>
        <begin position="139"/>
        <end position="158"/>
    </location>
</feature>
<keyword evidence="4 6" id="KW-1133">Transmembrane helix</keyword>
<dbReference type="PaxDb" id="4565-Traes_1BL_A3F7D21E1.1"/>
<feature type="transmembrane region" description="Helical" evidence="6">
    <location>
        <begin position="215"/>
        <end position="234"/>
    </location>
</feature>
<dbReference type="EnsemblPlants" id="TraesCS1B02G212300.1">
    <property type="protein sequence ID" value="TraesCS1B02G212300.1.cds1"/>
    <property type="gene ID" value="TraesCS1B02G212300"/>
</dbReference>
<comment type="similarity">
    <text evidence="2">Belongs to the major facilitator superfamily. Proton-dependent oligopeptide transporter (POT/PTR) (TC 2.A.17) family.</text>
</comment>
<evidence type="ECO:0000256" key="2">
    <source>
        <dbReference type="ARBA" id="ARBA00005982"/>
    </source>
</evidence>
<proteinExistence type="inferred from homology"/>
<evidence type="ECO:0000256" key="6">
    <source>
        <dbReference type="SAM" id="Phobius"/>
    </source>
</evidence>
<keyword evidence="3 6" id="KW-0812">Transmembrane</keyword>
<evidence type="ECO:0000313" key="8">
    <source>
        <dbReference type="Proteomes" id="UP000019116"/>
    </source>
</evidence>
<dbReference type="OrthoDB" id="8904098at2759"/>
<organism evidence="7">
    <name type="scientific">Triticum aestivum</name>
    <name type="common">Wheat</name>
    <dbReference type="NCBI Taxonomy" id="4565"/>
    <lineage>
        <taxon>Eukaryota</taxon>
        <taxon>Viridiplantae</taxon>
        <taxon>Streptophyta</taxon>
        <taxon>Embryophyta</taxon>
        <taxon>Tracheophyta</taxon>
        <taxon>Spermatophyta</taxon>
        <taxon>Magnoliopsida</taxon>
        <taxon>Liliopsida</taxon>
        <taxon>Poales</taxon>
        <taxon>Poaceae</taxon>
        <taxon>BOP clade</taxon>
        <taxon>Pooideae</taxon>
        <taxon>Triticodae</taxon>
        <taxon>Triticeae</taxon>
        <taxon>Triticinae</taxon>
        <taxon>Triticum</taxon>
    </lineage>
</organism>
<dbReference type="InterPro" id="IPR036259">
    <property type="entry name" value="MFS_trans_sf"/>
</dbReference>
<name>A0A3B5YXB3_WHEAT</name>